<evidence type="ECO:0000313" key="2">
    <source>
        <dbReference type="EMBL" id="CAJ59086.1"/>
    </source>
</evidence>
<dbReference type="STRING" id="326424.FRAAL0411"/>
<accession>Q0RTL2</accession>
<sequence length="62" mass="6657">MLAHHRHPDPAQPAPDDTHVHTYGGLARKRQPGAGTRGGVPRCSSAADTALVYDSVSYHRRG</sequence>
<dbReference type="AlphaFoldDB" id="Q0RTL2"/>
<proteinExistence type="predicted"/>
<dbReference type="KEGG" id="fal:FRAAL0411"/>
<dbReference type="Proteomes" id="UP000000657">
    <property type="component" value="Chromosome"/>
</dbReference>
<feature type="region of interest" description="Disordered" evidence="1">
    <location>
        <begin position="1"/>
        <end position="43"/>
    </location>
</feature>
<protein>
    <submittedName>
        <fullName evidence="2">Uncharacterized protein</fullName>
    </submittedName>
</protein>
<evidence type="ECO:0000256" key="1">
    <source>
        <dbReference type="SAM" id="MobiDB-lite"/>
    </source>
</evidence>
<name>Q0RTL2_FRAAA</name>
<reference evidence="2 3" key="1">
    <citation type="journal article" date="2007" name="Genome Res.">
        <title>Genome characteristics of facultatively symbiotic Frankia sp. strains reflect host range and host plant biogeography.</title>
        <authorList>
            <person name="Normand P."/>
            <person name="Lapierre P."/>
            <person name="Tisa L.S."/>
            <person name="Gogarten J.P."/>
            <person name="Alloisio N."/>
            <person name="Bagnarol E."/>
            <person name="Bassi C.A."/>
            <person name="Berry A.M."/>
            <person name="Bickhart D.M."/>
            <person name="Choisne N."/>
            <person name="Couloux A."/>
            <person name="Cournoyer B."/>
            <person name="Cruveiller S."/>
            <person name="Daubin V."/>
            <person name="Demange N."/>
            <person name="Francino M.P."/>
            <person name="Goltsman E."/>
            <person name="Huang Y."/>
            <person name="Kopp O.R."/>
            <person name="Labarre L."/>
            <person name="Lapidus A."/>
            <person name="Lavire C."/>
            <person name="Marechal J."/>
            <person name="Martinez M."/>
            <person name="Mastronunzio J.E."/>
            <person name="Mullin B.C."/>
            <person name="Niemann J."/>
            <person name="Pujic P."/>
            <person name="Rawnsley T."/>
            <person name="Rouy Z."/>
            <person name="Schenowitz C."/>
            <person name="Sellstedt A."/>
            <person name="Tavares F."/>
            <person name="Tomkins J.P."/>
            <person name="Vallenet D."/>
            <person name="Valverde C."/>
            <person name="Wall L.G."/>
            <person name="Wang Y."/>
            <person name="Medigue C."/>
            <person name="Benson D.R."/>
        </authorList>
    </citation>
    <scope>NUCLEOTIDE SEQUENCE [LARGE SCALE GENOMIC DNA]</scope>
    <source>
        <strain evidence="3">DSM 45986 / CECT 9034 / ACN14a</strain>
    </source>
</reference>
<dbReference type="HOGENOM" id="CLU_2897591_0_0_11"/>
<keyword evidence="3" id="KW-1185">Reference proteome</keyword>
<gene>
    <name evidence="2" type="ordered locus">FRAAL0411</name>
</gene>
<dbReference type="EMBL" id="CT573213">
    <property type="protein sequence ID" value="CAJ59086.1"/>
    <property type="molecule type" value="Genomic_DNA"/>
</dbReference>
<evidence type="ECO:0000313" key="3">
    <source>
        <dbReference type="Proteomes" id="UP000000657"/>
    </source>
</evidence>
<organism evidence="2 3">
    <name type="scientific">Frankia alni (strain DSM 45986 / CECT 9034 / ACN14a)</name>
    <dbReference type="NCBI Taxonomy" id="326424"/>
    <lineage>
        <taxon>Bacteria</taxon>
        <taxon>Bacillati</taxon>
        <taxon>Actinomycetota</taxon>
        <taxon>Actinomycetes</taxon>
        <taxon>Frankiales</taxon>
        <taxon>Frankiaceae</taxon>
        <taxon>Frankia</taxon>
    </lineage>
</organism>